<reference evidence="2 3" key="1">
    <citation type="submission" date="2022-12" db="EMBL/GenBank/DDBJ databases">
        <title>Chromosome-level genome of Tegillarca granosa.</title>
        <authorList>
            <person name="Kim J."/>
        </authorList>
    </citation>
    <scope>NUCLEOTIDE SEQUENCE [LARGE SCALE GENOMIC DNA]</scope>
    <source>
        <strain evidence="2">Teg-2019</strain>
        <tissue evidence="2">Adductor muscle</tissue>
    </source>
</reference>
<sequence length="86" mass="8873">MSPVTDPNAPTCPPDNYPRNPAYANRFNDNSPAPIVLPPSAGYGGDGFLTGAAVGYMATSHGVPDGVHGAMAPEMYNPLSGGYDMM</sequence>
<dbReference type="Proteomes" id="UP001217089">
    <property type="component" value="Unassembled WGS sequence"/>
</dbReference>
<evidence type="ECO:0000256" key="1">
    <source>
        <dbReference type="SAM" id="MobiDB-lite"/>
    </source>
</evidence>
<protein>
    <submittedName>
        <fullName evidence="2">Uncharacterized protein</fullName>
    </submittedName>
</protein>
<dbReference type="EMBL" id="JARBDR010000923">
    <property type="protein sequence ID" value="KAJ8297707.1"/>
    <property type="molecule type" value="Genomic_DNA"/>
</dbReference>
<name>A0ABQ9E1C6_TEGGR</name>
<evidence type="ECO:0000313" key="2">
    <source>
        <dbReference type="EMBL" id="KAJ8297707.1"/>
    </source>
</evidence>
<organism evidence="2 3">
    <name type="scientific">Tegillarca granosa</name>
    <name type="common">Malaysian cockle</name>
    <name type="synonym">Anadara granosa</name>
    <dbReference type="NCBI Taxonomy" id="220873"/>
    <lineage>
        <taxon>Eukaryota</taxon>
        <taxon>Metazoa</taxon>
        <taxon>Spiralia</taxon>
        <taxon>Lophotrochozoa</taxon>
        <taxon>Mollusca</taxon>
        <taxon>Bivalvia</taxon>
        <taxon>Autobranchia</taxon>
        <taxon>Pteriomorphia</taxon>
        <taxon>Arcoida</taxon>
        <taxon>Arcoidea</taxon>
        <taxon>Arcidae</taxon>
        <taxon>Tegillarca</taxon>
    </lineage>
</organism>
<proteinExistence type="predicted"/>
<feature type="region of interest" description="Disordered" evidence="1">
    <location>
        <begin position="1"/>
        <end position="31"/>
    </location>
</feature>
<keyword evidence="3" id="KW-1185">Reference proteome</keyword>
<evidence type="ECO:0000313" key="3">
    <source>
        <dbReference type="Proteomes" id="UP001217089"/>
    </source>
</evidence>
<gene>
    <name evidence="2" type="ORF">KUTeg_024238</name>
</gene>
<comment type="caution">
    <text evidence="2">The sequence shown here is derived from an EMBL/GenBank/DDBJ whole genome shotgun (WGS) entry which is preliminary data.</text>
</comment>
<accession>A0ABQ9E1C6</accession>